<dbReference type="Pfam" id="PF04055">
    <property type="entry name" value="Radical_SAM"/>
    <property type="match status" value="1"/>
</dbReference>
<dbReference type="Proteomes" id="UP000323337">
    <property type="component" value="Unassembled WGS sequence"/>
</dbReference>
<dbReference type="AlphaFoldDB" id="A0A5D0MKU0"/>
<dbReference type="GO" id="GO:0051536">
    <property type="term" value="F:iron-sulfur cluster binding"/>
    <property type="evidence" value="ECO:0007669"/>
    <property type="project" value="UniProtKB-KW"/>
</dbReference>
<keyword evidence="2" id="KW-0949">S-adenosyl-L-methionine</keyword>
<evidence type="ECO:0000256" key="1">
    <source>
        <dbReference type="ARBA" id="ARBA00001966"/>
    </source>
</evidence>
<gene>
    <name evidence="7" type="ORF">FXF49_08520</name>
</gene>
<name>A0A5D0MKU0_FLESI</name>
<reference evidence="7 8" key="1">
    <citation type="submission" date="2019-08" db="EMBL/GenBank/DDBJ databases">
        <title>Genomic characterization of a novel candidate phylum (ARYD3) from a high temperature, high salinity tertiary oil reservoir in north central Oklahoma, USA.</title>
        <authorList>
            <person name="Youssef N.H."/>
            <person name="Yadav A."/>
            <person name="Elshahed M.S."/>
        </authorList>
    </citation>
    <scope>NUCLEOTIDE SEQUENCE [LARGE SCALE GENOMIC DNA]</scope>
    <source>
        <strain evidence="7">ARYD1</strain>
    </source>
</reference>
<dbReference type="SFLD" id="SFLDS00029">
    <property type="entry name" value="Radical_SAM"/>
    <property type="match status" value="1"/>
</dbReference>
<feature type="domain" description="Radical SAM core" evidence="6">
    <location>
        <begin position="88"/>
        <end position="299"/>
    </location>
</feature>
<proteinExistence type="predicted"/>
<evidence type="ECO:0000256" key="3">
    <source>
        <dbReference type="ARBA" id="ARBA00022723"/>
    </source>
</evidence>
<dbReference type="InterPro" id="IPR013785">
    <property type="entry name" value="Aldolase_TIM"/>
</dbReference>
<dbReference type="EMBL" id="VSIV01000218">
    <property type="protein sequence ID" value="TYB33012.1"/>
    <property type="molecule type" value="Genomic_DNA"/>
</dbReference>
<dbReference type="Gene3D" id="3.20.20.70">
    <property type="entry name" value="Aldolase class I"/>
    <property type="match status" value="1"/>
</dbReference>
<dbReference type="SUPFAM" id="SSF102114">
    <property type="entry name" value="Radical SAM enzymes"/>
    <property type="match status" value="1"/>
</dbReference>
<comment type="cofactor">
    <cofactor evidence="1">
        <name>[4Fe-4S] cluster</name>
        <dbReference type="ChEBI" id="CHEBI:49883"/>
    </cofactor>
</comment>
<dbReference type="PROSITE" id="PS51918">
    <property type="entry name" value="RADICAL_SAM"/>
    <property type="match status" value="1"/>
</dbReference>
<dbReference type="PANTHER" id="PTHR43288">
    <property type="entry name" value="BIOTIN SYNTHASE-RELATED PROTEIN, RADICAL SAM SUPERFAMILY"/>
    <property type="match status" value="1"/>
</dbReference>
<organism evidence="7 8">
    <name type="scientific">Flexistipes sinusarabici</name>
    <dbReference type="NCBI Taxonomy" id="2352"/>
    <lineage>
        <taxon>Bacteria</taxon>
        <taxon>Pseudomonadati</taxon>
        <taxon>Deferribacterota</taxon>
        <taxon>Deferribacteres</taxon>
        <taxon>Deferribacterales</taxon>
        <taxon>Flexistipitaceae</taxon>
        <taxon>Flexistipes</taxon>
    </lineage>
</organism>
<dbReference type="InterPro" id="IPR007197">
    <property type="entry name" value="rSAM"/>
</dbReference>
<accession>A0A5D0MKU0</accession>
<keyword evidence="4" id="KW-0408">Iron</keyword>
<protein>
    <submittedName>
        <fullName evidence="7">Radical SAM protein</fullName>
    </submittedName>
</protein>
<dbReference type="RefSeq" id="WP_303701478.1">
    <property type="nucleotide sequence ID" value="NZ_VSIV01000218.1"/>
</dbReference>
<dbReference type="InterPro" id="IPR058240">
    <property type="entry name" value="rSAM_sf"/>
</dbReference>
<dbReference type="PANTHER" id="PTHR43288:SF1">
    <property type="entry name" value="GLYCYL-RADICAL ENZYME ACTIVATING ENZYME MJ0021-RELATED"/>
    <property type="match status" value="1"/>
</dbReference>
<evidence type="ECO:0000259" key="6">
    <source>
        <dbReference type="PROSITE" id="PS51918"/>
    </source>
</evidence>
<evidence type="ECO:0000313" key="7">
    <source>
        <dbReference type="EMBL" id="TYB33012.1"/>
    </source>
</evidence>
<sequence length="443" mass="51345">MLISLDFDNIFKINNSQFFEDALTHLKPYQQLINDINSYGLEVADYDDELAARKMTLIDSLKQKGAEFRNNNKSIYINYLSKACWECRKGDKSITYFYSLACNRDCYFCSNKNQENYNYYVHNQSDVITELNQIKNPETLKAVAVTGGEPLLDTEKLFHILSSVNNKCSMAHTRLYTNGDLIDYNILENLQRNNLDEIRFSIKPDETGKLEESIIQKIILAKGYISEVVVEMPVMPGSLNEMKKLLNVLNENEITGVNLLEFLFPWVNADEYKSRGFKIKNKPYEILYSYTYAGGLPISGSEEECLELLEHGMINDYSIGLHYCSLENKLTSQVYSQNSGVKMLPYEIFSDKDFFIKTAKVYGEDTKYVKSIFDKSNNTDIFYNFDEELNVLEFNPIHIKKLPAHTNVAISYNIVEQQENQKILKEIKLDLTYPEIFEFEKDI</sequence>
<evidence type="ECO:0000256" key="2">
    <source>
        <dbReference type="ARBA" id="ARBA00022691"/>
    </source>
</evidence>
<evidence type="ECO:0000256" key="4">
    <source>
        <dbReference type="ARBA" id="ARBA00023004"/>
    </source>
</evidence>
<evidence type="ECO:0000313" key="8">
    <source>
        <dbReference type="Proteomes" id="UP000323337"/>
    </source>
</evidence>
<keyword evidence="3" id="KW-0479">Metal-binding</keyword>
<dbReference type="GO" id="GO:0046872">
    <property type="term" value="F:metal ion binding"/>
    <property type="evidence" value="ECO:0007669"/>
    <property type="project" value="UniProtKB-KW"/>
</dbReference>
<evidence type="ECO:0000256" key="5">
    <source>
        <dbReference type="ARBA" id="ARBA00023014"/>
    </source>
</evidence>
<comment type="caution">
    <text evidence="7">The sequence shown here is derived from an EMBL/GenBank/DDBJ whole genome shotgun (WGS) entry which is preliminary data.</text>
</comment>
<dbReference type="GO" id="GO:0003824">
    <property type="term" value="F:catalytic activity"/>
    <property type="evidence" value="ECO:0007669"/>
    <property type="project" value="InterPro"/>
</dbReference>
<dbReference type="CDD" id="cd01335">
    <property type="entry name" value="Radical_SAM"/>
    <property type="match status" value="1"/>
</dbReference>
<keyword evidence="5" id="KW-0411">Iron-sulfur</keyword>